<evidence type="ECO:0000313" key="2">
    <source>
        <dbReference type="Proteomes" id="UP001590951"/>
    </source>
</evidence>
<dbReference type="EMBL" id="JBHFEH010000025">
    <property type="protein sequence ID" value="KAL2052807.1"/>
    <property type="molecule type" value="Genomic_DNA"/>
</dbReference>
<dbReference type="InterPro" id="IPR032675">
    <property type="entry name" value="LRR_dom_sf"/>
</dbReference>
<comment type="caution">
    <text evidence="1">The sequence shown here is derived from an EMBL/GenBank/DDBJ whole genome shotgun (WGS) entry which is preliminary data.</text>
</comment>
<gene>
    <name evidence="1" type="ORF">ABVK25_007048</name>
</gene>
<keyword evidence="2" id="KW-1185">Reference proteome</keyword>
<organism evidence="1 2">
    <name type="scientific">Lepraria finkii</name>
    <dbReference type="NCBI Taxonomy" id="1340010"/>
    <lineage>
        <taxon>Eukaryota</taxon>
        <taxon>Fungi</taxon>
        <taxon>Dikarya</taxon>
        <taxon>Ascomycota</taxon>
        <taxon>Pezizomycotina</taxon>
        <taxon>Lecanoromycetes</taxon>
        <taxon>OSLEUM clade</taxon>
        <taxon>Lecanoromycetidae</taxon>
        <taxon>Lecanorales</taxon>
        <taxon>Lecanorineae</taxon>
        <taxon>Stereocaulaceae</taxon>
        <taxon>Lepraria</taxon>
    </lineage>
</organism>
<sequence length="261" mass="30023">MLALDMFGPTITELDMEYCRWLYQKETVACPLLSTSAFNISTPHSRSLSNVLSRLRQLHLALDLTAYELEGFYEDIFLQGHAAMALSQASNLEGLYIVAFEGDDDPSEASTFLSILGGCRFPKLTSLMLDVFISGESELCQFIQASPDLRYLFMSDISLTIGSWEKCADRVRPSLAPHRVMLDNLYQVNGKDYMGLHYTYTKDNLEDFWLRFGHNPFTEKALTWMKDSETNARRPVDQMQEHCQWIYKEYERLSSVENRVS</sequence>
<evidence type="ECO:0000313" key="1">
    <source>
        <dbReference type="EMBL" id="KAL2052807.1"/>
    </source>
</evidence>
<dbReference type="Gene3D" id="3.80.10.10">
    <property type="entry name" value="Ribonuclease Inhibitor"/>
    <property type="match status" value="1"/>
</dbReference>
<protein>
    <submittedName>
        <fullName evidence="1">Uncharacterized protein</fullName>
    </submittedName>
</protein>
<accession>A0ABR4B4K6</accession>
<dbReference type="Proteomes" id="UP001590951">
    <property type="component" value="Unassembled WGS sequence"/>
</dbReference>
<reference evidence="1 2" key="1">
    <citation type="submission" date="2024-09" db="EMBL/GenBank/DDBJ databases">
        <title>Rethinking Asexuality: The Enigmatic Case of Functional Sexual Genes in Lepraria (Stereocaulaceae).</title>
        <authorList>
            <person name="Doellman M."/>
            <person name="Sun Y."/>
            <person name="Barcenas-Pena A."/>
            <person name="Lumbsch H.T."/>
            <person name="Grewe F."/>
        </authorList>
    </citation>
    <scope>NUCLEOTIDE SEQUENCE [LARGE SCALE GENOMIC DNA]</scope>
    <source>
        <strain evidence="1 2">Grewe 0041</strain>
    </source>
</reference>
<name>A0ABR4B4K6_9LECA</name>
<proteinExistence type="predicted"/>